<keyword evidence="3" id="KW-1185">Reference proteome</keyword>
<reference evidence="3" key="1">
    <citation type="submission" date="2011-07" db="EMBL/GenBank/DDBJ databases">
        <title>Divergent evolution of antigenic variation in African trypanosomes.</title>
        <authorList>
            <person name="Jackson A.P."/>
            <person name="Berry A."/>
            <person name="Allison H.C."/>
            <person name="Burton P."/>
            <person name="Anderson J."/>
            <person name="Aslett M."/>
            <person name="Brown R."/>
            <person name="Corton N."/>
            <person name="Harris D."/>
            <person name="Hauser H."/>
            <person name="Gamble J."/>
            <person name="Gilderthorp R."/>
            <person name="McQuillan J."/>
            <person name="Quail M.A."/>
            <person name="Sanders M."/>
            <person name="Van Tonder A."/>
            <person name="Ginger M.L."/>
            <person name="Donelson J.E."/>
            <person name="Field M.C."/>
            <person name="Barry J.D."/>
            <person name="Berriman M."/>
            <person name="Hertz-Fowler C."/>
        </authorList>
    </citation>
    <scope>NUCLEOTIDE SEQUENCE [LARGE SCALE GENOMIC DNA]</scope>
    <source>
        <strain evidence="3">IL3000</strain>
    </source>
</reference>
<dbReference type="Proteomes" id="UP000000702">
    <property type="component" value="Unassembled WGS sequence"/>
</dbReference>
<evidence type="ECO:0000313" key="3">
    <source>
        <dbReference type="Proteomes" id="UP000000702"/>
    </source>
</evidence>
<dbReference type="VEuPathDB" id="TriTrypDB:TcIL3000_0_47090"/>
<gene>
    <name evidence="2" type="ORF">TCIL3000_0_47090</name>
</gene>
<dbReference type="Gene3D" id="3.80.10.10">
    <property type="entry name" value="Ribonuclease Inhibitor"/>
    <property type="match status" value="2"/>
</dbReference>
<dbReference type="InterPro" id="IPR032675">
    <property type="entry name" value="LRR_dom_sf"/>
</dbReference>
<evidence type="ECO:0000313" key="2">
    <source>
        <dbReference type="EMBL" id="CCD14029.1"/>
    </source>
</evidence>
<feature type="region of interest" description="Disordered" evidence="1">
    <location>
        <begin position="1"/>
        <end position="22"/>
    </location>
</feature>
<evidence type="ECO:0000256" key="1">
    <source>
        <dbReference type="SAM" id="MobiDB-lite"/>
    </source>
</evidence>
<dbReference type="SUPFAM" id="SSF52047">
    <property type="entry name" value="RNI-like"/>
    <property type="match status" value="1"/>
</dbReference>
<accession>F9W9X4</accession>
<name>F9W9X4_TRYCI</name>
<sequence length="713" mass="78382">MHTPTAKFEHRVDGDGEDEPRPCKVVPAPQPWRFGGITTAQNEMFIRSPNLSAITLEAEPLASKRLNHVLSVTSFKEWSALYLQLRQCLCVDQIRRIDFSEVELDGAQWGWLCQKMLPAMPKLASLRLVRMNITDMRLAELLGWCQRHDGLRGMAPFPRGTKKIFPLFPPLNGAQSIMSDDLLLGDVDADHCGQAGVSPVPCNEESSRTVFRELCVLDLSENYLTHRSATVIGKFMLWTADTLDELRLMGNPLQDYGLQVIGIYIARLQLSSLRKEAHLFPQSLVKLYSKIDERKSTVNNGVCQQKQEKPPGPSLTSCTISKRNFDTDRQAQDDTLHIHLGISLLDVRSCQASVRGISELAAAASLAHRMNTLLLAGNGLPSSPRPGRQPFRARECNNNIVESPLSSSTSDGSHGGYSVPSAKVDSLSSVCKLSRFAELRHPCALSTIDASGVALSEVCSPAGCRDFFLNLFFCCPKLKVFDISGSFDERQLSEPTKRQIFEDSRKVFSIQRQQEGGTHHHSLRDMANESDFALDRVSYDKQACVGNIFCELFAHAALNAVKRKCFAPAAFCRLKELRLEGTGMTDAAAKSLAIAVLSTTSTGVLADLVSLQVANNFLTSCGCACLLLTFVTEWPMTTSSLKYIALQGNLGTSCHDESSLNEVRQAVLFAVGRRIRDQRHGAQVPPLLVQFGAVGAEASSCRAAMRLLFESAA</sequence>
<dbReference type="EMBL" id="CAEQ01001362">
    <property type="protein sequence ID" value="CCD14029.1"/>
    <property type="molecule type" value="Genomic_DNA"/>
</dbReference>
<protein>
    <submittedName>
        <fullName evidence="2">WGS project CAEQ00000000 data, annotated contig 1909</fullName>
    </submittedName>
</protein>
<organism evidence="2 3">
    <name type="scientific">Trypanosoma congolense (strain IL3000)</name>
    <dbReference type="NCBI Taxonomy" id="1068625"/>
    <lineage>
        <taxon>Eukaryota</taxon>
        <taxon>Discoba</taxon>
        <taxon>Euglenozoa</taxon>
        <taxon>Kinetoplastea</taxon>
        <taxon>Metakinetoplastina</taxon>
        <taxon>Trypanosomatida</taxon>
        <taxon>Trypanosomatidae</taxon>
        <taxon>Trypanosoma</taxon>
        <taxon>Nannomonas</taxon>
    </lineage>
</organism>
<dbReference type="AlphaFoldDB" id="F9W9X4"/>
<proteinExistence type="predicted"/>
<feature type="compositionally biased region" description="Basic and acidic residues" evidence="1">
    <location>
        <begin position="7"/>
        <end position="22"/>
    </location>
</feature>
<reference evidence="2 3" key="2">
    <citation type="journal article" date="2012" name="Proc. Natl. Acad. Sci. U.S.A.">
        <title>Antigenic diversity is generated by distinct evolutionary mechanisms in African trypanosome species.</title>
        <authorList>
            <person name="Jackson A.P."/>
            <person name="Berry A."/>
            <person name="Aslett M."/>
            <person name="Allison H.C."/>
            <person name="Burton P."/>
            <person name="Vavrova-Anderson J."/>
            <person name="Brown R."/>
            <person name="Browne H."/>
            <person name="Corton N."/>
            <person name="Hauser H."/>
            <person name="Gamble J."/>
            <person name="Gilderthorp R."/>
            <person name="Marcello L."/>
            <person name="McQuillan J."/>
            <person name="Otto T.D."/>
            <person name="Quail M.A."/>
            <person name="Sanders M.J."/>
            <person name="van Tonder A."/>
            <person name="Ginger M.L."/>
            <person name="Field M.C."/>
            <person name="Barry J.D."/>
            <person name="Hertz-Fowler C."/>
            <person name="Berriman M."/>
        </authorList>
    </citation>
    <scope>NUCLEOTIDE SEQUENCE [LARGE SCALE GENOMIC DNA]</scope>
    <source>
        <strain evidence="2 3">IL3000</strain>
    </source>
</reference>
<comment type="caution">
    <text evidence="2">The sequence shown here is derived from an EMBL/GenBank/DDBJ whole genome shotgun (WGS) entry which is preliminary data.</text>
</comment>